<keyword evidence="2" id="KW-0489">Methyltransferase</keyword>
<protein>
    <submittedName>
        <fullName evidence="2">Methyltransferase domain-containing protein</fullName>
    </submittedName>
</protein>
<feature type="domain" description="Methyltransferase type 11" evidence="1">
    <location>
        <begin position="55"/>
        <end position="149"/>
    </location>
</feature>
<keyword evidence="3" id="KW-1185">Reference proteome</keyword>
<organism evidence="2 3">
    <name type="scientific">Actinokineospora iranica</name>
    <dbReference type="NCBI Taxonomy" id="1271860"/>
    <lineage>
        <taxon>Bacteria</taxon>
        <taxon>Bacillati</taxon>
        <taxon>Actinomycetota</taxon>
        <taxon>Actinomycetes</taxon>
        <taxon>Pseudonocardiales</taxon>
        <taxon>Pseudonocardiaceae</taxon>
        <taxon>Actinokineospora</taxon>
    </lineage>
</organism>
<dbReference type="GO" id="GO:0032259">
    <property type="term" value="P:methylation"/>
    <property type="evidence" value="ECO:0007669"/>
    <property type="project" value="UniProtKB-KW"/>
</dbReference>
<dbReference type="PANTHER" id="PTHR43861:SF1">
    <property type="entry name" value="TRANS-ACONITATE 2-METHYLTRANSFERASE"/>
    <property type="match status" value="1"/>
</dbReference>
<name>A0A1G6M4Z1_9PSEU</name>
<dbReference type="RefSeq" id="WP_091449128.1">
    <property type="nucleotide sequence ID" value="NZ_FMZZ01000002.1"/>
</dbReference>
<accession>A0A1G6M4Z1</accession>
<evidence type="ECO:0000313" key="3">
    <source>
        <dbReference type="Proteomes" id="UP000199501"/>
    </source>
</evidence>
<evidence type="ECO:0000259" key="1">
    <source>
        <dbReference type="Pfam" id="PF08241"/>
    </source>
</evidence>
<gene>
    <name evidence="2" type="ORF">SAMN05216174_102377</name>
</gene>
<dbReference type="Gene3D" id="3.40.50.150">
    <property type="entry name" value="Vaccinia Virus protein VP39"/>
    <property type="match status" value="1"/>
</dbReference>
<dbReference type="CDD" id="cd02440">
    <property type="entry name" value="AdoMet_MTases"/>
    <property type="match status" value="1"/>
</dbReference>
<dbReference type="SUPFAM" id="SSF53335">
    <property type="entry name" value="S-adenosyl-L-methionine-dependent methyltransferases"/>
    <property type="match status" value="1"/>
</dbReference>
<dbReference type="EMBL" id="FMZZ01000002">
    <property type="protein sequence ID" value="SDC50563.1"/>
    <property type="molecule type" value="Genomic_DNA"/>
</dbReference>
<sequence>MTTPAEAWERFAQKASPRRATNAVGAATWLNWTQYPDHGPDESVLGPVDGRKVVELGSGTGANLAHLATLGARCVGVDIAPTRTTTARHIWGALGGIEFVTADAVDHLAANPATYDVVYSVFGAVWFTDPEILLPLVREALTPGGVLVFSHLPASDTPPSADRLIRQYHLPVEQWESRLRANGFGSVTIEIVAPPTPGELGTLLARASRS</sequence>
<dbReference type="PANTHER" id="PTHR43861">
    <property type="entry name" value="TRANS-ACONITATE 2-METHYLTRANSFERASE-RELATED"/>
    <property type="match status" value="1"/>
</dbReference>
<dbReference type="AlphaFoldDB" id="A0A1G6M4Z1"/>
<dbReference type="InterPro" id="IPR013216">
    <property type="entry name" value="Methyltransf_11"/>
</dbReference>
<evidence type="ECO:0000313" key="2">
    <source>
        <dbReference type="EMBL" id="SDC50563.1"/>
    </source>
</evidence>
<dbReference type="Pfam" id="PF08241">
    <property type="entry name" value="Methyltransf_11"/>
    <property type="match status" value="1"/>
</dbReference>
<dbReference type="InterPro" id="IPR029063">
    <property type="entry name" value="SAM-dependent_MTases_sf"/>
</dbReference>
<dbReference type="GO" id="GO:0008757">
    <property type="term" value="F:S-adenosylmethionine-dependent methyltransferase activity"/>
    <property type="evidence" value="ECO:0007669"/>
    <property type="project" value="InterPro"/>
</dbReference>
<dbReference type="Proteomes" id="UP000199501">
    <property type="component" value="Unassembled WGS sequence"/>
</dbReference>
<reference evidence="3" key="1">
    <citation type="submission" date="2016-10" db="EMBL/GenBank/DDBJ databases">
        <authorList>
            <person name="Varghese N."/>
            <person name="Submissions S."/>
        </authorList>
    </citation>
    <scope>NUCLEOTIDE SEQUENCE [LARGE SCALE GENOMIC DNA]</scope>
    <source>
        <strain evidence="3">IBRC-M 10403</strain>
    </source>
</reference>
<keyword evidence="2" id="KW-0808">Transferase</keyword>
<proteinExistence type="predicted"/>
<dbReference type="STRING" id="1271860.SAMN05216174_102377"/>